<feature type="repeat" description="WD" evidence="1">
    <location>
        <begin position="575"/>
        <end position="611"/>
    </location>
</feature>
<dbReference type="PROSITE" id="PS50294">
    <property type="entry name" value="WD_REPEATS_REGION"/>
    <property type="match status" value="1"/>
</dbReference>
<dbReference type="InterPro" id="IPR011047">
    <property type="entry name" value="Quinoprotein_ADH-like_sf"/>
</dbReference>
<evidence type="ECO:0000313" key="3">
    <source>
        <dbReference type="Proteomes" id="UP001470230"/>
    </source>
</evidence>
<dbReference type="Gene3D" id="2.130.10.10">
    <property type="entry name" value="YVTN repeat-like/Quinoprotein amine dehydrogenase"/>
    <property type="match status" value="3"/>
</dbReference>
<dbReference type="SUPFAM" id="SSF50998">
    <property type="entry name" value="Quinoprotein alcohol dehydrogenase-like"/>
    <property type="match status" value="1"/>
</dbReference>
<dbReference type="PANTHER" id="PTHR44464">
    <property type="entry name" value="WD REPEAT-CONTAINING PROTEIN 17"/>
    <property type="match status" value="1"/>
</dbReference>
<feature type="repeat" description="WD" evidence="1">
    <location>
        <begin position="317"/>
        <end position="359"/>
    </location>
</feature>
<dbReference type="InterPro" id="IPR015943">
    <property type="entry name" value="WD40/YVTN_repeat-like_dom_sf"/>
</dbReference>
<evidence type="ECO:0000256" key="1">
    <source>
        <dbReference type="PROSITE-ProRule" id="PRU00221"/>
    </source>
</evidence>
<name>A0ABR2GXL0_9EUKA</name>
<comment type="caution">
    <text evidence="2">The sequence shown here is derived from an EMBL/GenBank/DDBJ whole genome shotgun (WGS) entry which is preliminary data.</text>
</comment>
<dbReference type="EMBL" id="JAPFFF010000054">
    <property type="protein sequence ID" value="KAK8838678.1"/>
    <property type="molecule type" value="Genomic_DNA"/>
</dbReference>
<keyword evidence="3" id="KW-1185">Reference proteome</keyword>
<evidence type="ECO:0008006" key="4">
    <source>
        <dbReference type="Google" id="ProtNLM"/>
    </source>
</evidence>
<gene>
    <name evidence="2" type="ORF">M9Y10_032715</name>
</gene>
<accession>A0ABR2GXL0</accession>
<dbReference type="Pfam" id="PF00400">
    <property type="entry name" value="WD40"/>
    <property type="match status" value="1"/>
</dbReference>
<dbReference type="PROSITE" id="PS50082">
    <property type="entry name" value="WD_REPEATS_2"/>
    <property type="match status" value="2"/>
</dbReference>
<dbReference type="PANTHER" id="PTHR44464:SF1">
    <property type="entry name" value="WD REPEAT-CONTAINING PROTEIN 17"/>
    <property type="match status" value="1"/>
</dbReference>
<dbReference type="SMART" id="SM00320">
    <property type="entry name" value="WD40"/>
    <property type="match status" value="8"/>
</dbReference>
<proteinExistence type="predicted"/>
<protein>
    <recommendedName>
        <fullName evidence="4">WD repeat protein</fullName>
    </recommendedName>
</protein>
<keyword evidence="1" id="KW-0853">WD repeat</keyword>
<dbReference type="SUPFAM" id="SSF50978">
    <property type="entry name" value="WD40 repeat-like"/>
    <property type="match status" value="1"/>
</dbReference>
<organism evidence="2 3">
    <name type="scientific">Tritrichomonas musculus</name>
    <dbReference type="NCBI Taxonomy" id="1915356"/>
    <lineage>
        <taxon>Eukaryota</taxon>
        <taxon>Metamonada</taxon>
        <taxon>Parabasalia</taxon>
        <taxon>Tritrichomonadida</taxon>
        <taxon>Tritrichomonadidae</taxon>
        <taxon>Tritrichomonas</taxon>
    </lineage>
</organism>
<dbReference type="InterPro" id="IPR036322">
    <property type="entry name" value="WD40_repeat_dom_sf"/>
</dbReference>
<dbReference type="Proteomes" id="UP001470230">
    <property type="component" value="Unassembled WGS sequence"/>
</dbReference>
<dbReference type="InterPro" id="IPR001680">
    <property type="entry name" value="WD40_rpt"/>
</dbReference>
<evidence type="ECO:0000313" key="2">
    <source>
        <dbReference type="EMBL" id="KAK8838678.1"/>
    </source>
</evidence>
<sequence>MTKLTEAQLEVIGNAQLVGMVYPGIQTGPNVVMSRNSSYFTYATITSVYVYEQKTLNLINIITNGKDSIATISLATMFPQYIAISYWTKRVDIIDIIENQLVSQITMSDPVINFGWINNDNQIICFTKYFSHYFIYDVSSGKKVKTNYGNFDSIRTMAISGSEDPIYIGGNNVGTLTRIFDGKSKSIDFKGRGRVVSVQIDPNCKSQCLIVWNQSWGIFDIATDINLYHQVTDLSYSISSATWSTLIPGQFFTGDESTGNVRIWNASSISPLEVLNIYPSGITSLLDLKENRLLIGFSDGMIGVYDIENRKFIFQNISGHSNTIFTIQFHSINQDIFLTSGGEGAICTWNASTMKLIDRLPPFEVFGSMFSMDISPGGGMVSCGYSKGIISFFSLQTRAKLFHTQICESKIISLKFSTFEPELLIASSDGENCLIYNVTEKRTIWIADPEYHPSIGLFSIHNKNQIFVTSHDGFVYIYLSLKNTPDIKIEDPLQSDLYFISFSPIRKDIFITSDNSGYIKYWSFTERSVEVIGQHKGKSRPICFHPFMENLIASSGYDGVVMIHDLQDKQVISSFTAHTSNVYSISFSPTNPNLLITSASDSSIKFWSIDSIFMKTVLKNIMSQKLDWIRPLEGYAQLLKLIKRCTKAEDKMKFSQCDIPHINDVIRLTKKTVQRSISNSVHETRLIKRALKSKERLIQAAKLELFIGDVKHYCEMMFATGEFDLAVAAAPAVSVNFWIEMMKNRAKLFDDDNQIANYQLLIGDAYGAMDTLMKTNHSDKAFLVSAAQNTDSFKFITMSTPKGTFYPFRPYIDRHFDDPELFNEYRTASTRADHCLKEGKIYLAASSYLSVGDVVSAEFCLLKHGQTATAFLIDSITKLNNPKVREKFTMLCIQFGLKKEIFGHLTEEEKKKYVVALRFKTAEKKETFFRLIGLKKPAQYFGGETGTEKLSNLLLSGKQTKACEFVINAFKSKIRSDYSGVEDLIKLIELADLSLVDDKFYFPIVSISLYFAIYRAIWKGYQKIFNLLQAKFSCCVNKYEIKWLNNFVTETKNAVDMFKKSDDCSRIYYDGYEYLNPKPVGESYDDFTMYGKEYYLEDGVTTLSMEEALMWFDLTPFSPLTFRYRHYIV</sequence>
<reference evidence="2 3" key="1">
    <citation type="submission" date="2024-04" db="EMBL/GenBank/DDBJ databases">
        <title>Tritrichomonas musculus Genome.</title>
        <authorList>
            <person name="Alves-Ferreira E."/>
            <person name="Grigg M."/>
            <person name="Lorenzi H."/>
            <person name="Galac M."/>
        </authorList>
    </citation>
    <scope>NUCLEOTIDE SEQUENCE [LARGE SCALE GENOMIC DNA]</scope>
    <source>
        <strain evidence="2 3">EAF2021</strain>
    </source>
</reference>